<dbReference type="SUPFAM" id="SSF52402">
    <property type="entry name" value="Adenine nucleotide alpha hydrolases-like"/>
    <property type="match status" value="2"/>
</dbReference>
<evidence type="ECO:0000259" key="3">
    <source>
        <dbReference type="Pfam" id="PF00582"/>
    </source>
</evidence>
<feature type="region of interest" description="Disordered" evidence="2">
    <location>
        <begin position="403"/>
        <end position="464"/>
    </location>
</feature>
<name>A0A450UIV8_9GAMM</name>
<dbReference type="InterPro" id="IPR042298">
    <property type="entry name" value="P-CP_red_C"/>
</dbReference>
<protein>
    <submittedName>
        <fullName evidence="5">Nucleotide-binding universal stress protein, UspA family</fullName>
    </submittedName>
</protein>
<dbReference type="GO" id="GO:0015979">
    <property type="term" value="P:photosynthesis"/>
    <property type="evidence" value="ECO:0007669"/>
    <property type="project" value="InterPro"/>
</dbReference>
<organism evidence="5">
    <name type="scientific">Candidatus Kentrum sp. LFY</name>
    <dbReference type="NCBI Taxonomy" id="2126342"/>
    <lineage>
        <taxon>Bacteria</taxon>
        <taxon>Pseudomonadati</taxon>
        <taxon>Pseudomonadota</taxon>
        <taxon>Gammaproteobacteria</taxon>
        <taxon>Candidatus Kentrum</taxon>
    </lineage>
</organism>
<dbReference type="InterPro" id="IPR014729">
    <property type="entry name" value="Rossmann-like_a/b/a_fold"/>
</dbReference>
<accession>A0A450UIV8</accession>
<dbReference type="InterPro" id="IPR006016">
    <property type="entry name" value="UspA"/>
</dbReference>
<feature type="compositionally biased region" description="Low complexity" evidence="2">
    <location>
        <begin position="602"/>
        <end position="622"/>
    </location>
</feature>
<feature type="domain" description="Light-independent protochlorophyllide reductase subunit B-like C-terminal" evidence="4">
    <location>
        <begin position="356"/>
        <end position="399"/>
    </location>
</feature>
<feature type="compositionally biased region" description="Basic and acidic residues" evidence="2">
    <location>
        <begin position="448"/>
        <end position="457"/>
    </location>
</feature>
<dbReference type="CDD" id="cd00293">
    <property type="entry name" value="USP-like"/>
    <property type="match status" value="2"/>
</dbReference>
<proteinExistence type="inferred from homology"/>
<dbReference type="InterPro" id="IPR013580">
    <property type="entry name" value="LI-POR_suB-like_C"/>
</dbReference>
<dbReference type="AlphaFoldDB" id="A0A450UIV8"/>
<gene>
    <name evidence="5" type="ORF">BECKLFY1418A_GA0070994_10239</name>
</gene>
<dbReference type="Pfam" id="PF08369">
    <property type="entry name" value="PCP_red"/>
    <property type="match status" value="1"/>
</dbReference>
<dbReference type="Gene3D" id="3.40.50.620">
    <property type="entry name" value="HUPs"/>
    <property type="match status" value="2"/>
</dbReference>
<feature type="domain" description="UspA" evidence="3">
    <location>
        <begin position="182"/>
        <end position="337"/>
    </location>
</feature>
<dbReference type="Pfam" id="PF00582">
    <property type="entry name" value="Usp"/>
    <property type="match status" value="2"/>
</dbReference>
<feature type="region of interest" description="Disordered" evidence="2">
    <location>
        <begin position="596"/>
        <end position="632"/>
    </location>
</feature>
<dbReference type="EMBL" id="CAADFH010000023">
    <property type="protein sequence ID" value="VFJ92430.1"/>
    <property type="molecule type" value="Genomic_DNA"/>
</dbReference>
<evidence type="ECO:0000256" key="2">
    <source>
        <dbReference type="SAM" id="MobiDB-lite"/>
    </source>
</evidence>
<dbReference type="PANTHER" id="PTHR46268">
    <property type="entry name" value="STRESS RESPONSE PROTEIN NHAX"/>
    <property type="match status" value="1"/>
</dbReference>
<sequence length="751" mass="83172">MQTAPPLPAYHSILLATDSSDHANRATRDAVALAGPWGARVTGVHVYAAKLHDLRFRQMEGGLPEHYRNEQELEHQRDVHDDLITRGLGVITDSYLDQVARACEQSGVSYARRSLEGKNYRALIDEADRGDYDLMMMGALGLGAAAPNRPARPGTVCLRTVRRAPIDILVIKDPNRTLAEGPIVVGVDGSSFAWGGLLTALALARHWQVPVQAIAAFDPYFHTVAFNRIAGVLSEEAGKVFRLEEQERLHEELIDGGLARIYDGHLSVAKSIAQTHGLAIETRLLAGKPSHAIQKHTEEVNASLLIIGRIGIHADAELDIGGTAENLLHDANCAVLFSRRQFQPEIDRVTEITTTWTPEAEARMERVPGFVRDMARRAILRHGHERGHTVITERLVEEATATMMSGHRRASGDTGTRQDDSDAEPMQTHPRHRHEPPPETVESPSHPRCIEKNHQETPVDPSGPCHAQFTLPWSDEAARLLQTIGKPSLRARLTRLAEEKARKEKAPHVQQQHLLAFFGPRQSAEAPHDRKTDMKPHWQAAALARLMRVPEGAMRDASRRRIEHHAHERNLAEVDLPVVEQILAESREVMNDSIDHHRNEDGPFPEVGPEVGPETNPETSPPETEETANHTPPWTADAHARLQAIPEGFGRDATRRAISIIAQGKGLHEIDSDLVQSVLDTLKAAGSNATETLPWDEEARTHMMQTLAPIRGTHIKAIVRGILIRDIETRARQEGLGRVTQSLAKPRLEPT</sequence>
<comment type="similarity">
    <text evidence="1">Belongs to the universal stress protein A family.</text>
</comment>
<evidence type="ECO:0000259" key="4">
    <source>
        <dbReference type="Pfam" id="PF08369"/>
    </source>
</evidence>
<dbReference type="GO" id="GO:0016491">
    <property type="term" value="F:oxidoreductase activity"/>
    <property type="evidence" value="ECO:0007669"/>
    <property type="project" value="InterPro"/>
</dbReference>
<evidence type="ECO:0000256" key="1">
    <source>
        <dbReference type="ARBA" id="ARBA00008791"/>
    </source>
</evidence>
<reference evidence="5" key="1">
    <citation type="submission" date="2019-02" db="EMBL/GenBank/DDBJ databases">
        <authorList>
            <person name="Gruber-Vodicka R. H."/>
            <person name="Seah K. B. B."/>
        </authorList>
    </citation>
    <scope>NUCLEOTIDE SEQUENCE</scope>
    <source>
        <strain evidence="5">BECK_M6</strain>
    </source>
</reference>
<dbReference type="Gene3D" id="1.10.8.550">
    <property type="entry name" value="Proto-chlorophyllide reductase 57 kD subunit B"/>
    <property type="match status" value="3"/>
</dbReference>
<dbReference type="PANTHER" id="PTHR46268:SF6">
    <property type="entry name" value="UNIVERSAL STRESS PROTEIN UP12"/>
    <property type="match status" value="1"/>
</dbReference>
<evidence type="ECO:0000313" key="5">
    <source>
        <dbReference type="EMBL" id="VFJ92430.1"/>
    </source>
</evidence>
<feature type="domain" description="UspA" evidence="3">
    <location>
        <begin position="10"/>
        <end position="172"/>
    </location>
</feature>
<dbReference type="GO" id="GO:0015995">
    <property type="term" value="P:chlorophyll biosynthetic process"/>
    <property type="evidence" value="ECO:0007669"/>
    <property type="project" value="InterPro"/>
</dbReference>